<name>A0A517NMF7_9BACT</name>
<dbReference type="Pfam" id="PF16371">
    <property type="entry name" value="MetallophosN"/>
    <property type="match status" value="1"/>
</dbReference>
<dbReference type="Proteomes" id="UP000319817">
    <property type="component" value="Chromosome"/>
</dbReference>
<dbReference type="GO" id="GO:0016787">
    <property type="term" value="F:hydrolase activity"/>
    <property type="evidence" value="ECO:0007669"/>
    <property type="project" value="InterPro"/>
</dbReference>
<feature type="chain" id="PRO_5021980788" evidence="1">
    <location>
        <begin position="22"/>
        <end position="537"/>
    </location>
</feature>
<proteinExistence type="predicted"/>
<evidence type="ECO:0000256" key="1">
    <source>
        <dbReference type="SAM" id="SignalP"/>
    </source>
</evidence>
<dbReference type="InterPro" id="IPR004843">
    <property type="entry name" value="Calcineurin-like_PHP"/>
</dbReference>
<sequence precursor="true">MYRSIFCVFVALAIQFSPAQAHESPEHAGDNKQPTQTASGVVYHDANNNQKRDADEAGIPKVRVSNGANIVLTDETGRYEIEVDNDDIVFVIKPRDWVVPLNAQKLPQFYYIHKPAGSPEGTKFAGVPPTGPLPDSIDFPMRKNAEPEKFKAILFGDPQPRDIAEVEYIEHDVIEQIIAAEAHDAAFGVTLGDIVFDDLAMMDPLNRAIALIGIPWYNVIGNHDVNTDAPNDELSDETFERIYGPAYYSFDHGPTHFLVLDDVMWHGRDGENKAHYHGGLGPRQMEFIKNDLSLIPENQLIVLLMHVPLTGVDDRQELYRLIEKRPATVSVSAHTHYMEHRYIGKEDGWQGKEKHHHIVNVTVCGSWWRGRKDERGIPHATMSDGGPNGYSIMEFDGANYSLELRPAGRTADYQMNIYAPEVVAQTDLSTTVVRANVFNGSHRSKVSLRVDRQGQWQPMERVNELDPAFVNEKKNEVALPNRTWTELPGAHRTPHIWRGFLPVDLSRGSHLIEIKSEDPHGKTVTDQRIIRVETQEK</sequence>
<evidence type="ECO:0000259" key="2">
    <source>
        <dbReference type="Pfam" id="PF00149"/>
    </source>
</evidence>
<dbReference type="AlphaFoldDB" id="A0A517NMF7"/>
<feature type="signal peptide" evidence="1">
    <location>
        <begin position="1"/>
        <end position="21"/>
    </location>
</feature>
<dbReference type="Pfam" id="PF16370">
    <property type="entry name" value="MetallophosC"/>
    <property type="match status" value="1"/>
</dbReference>
<dbReference type="InterPro" id="IPR032285">
    <property type="entry name" value="Metallophos_N"/>
</dbReference>
<dbReference type="SUPFAM" id="SSF56300">
    <property type="entry name" value="Metallo-dependent phosphatases"/>
    <property type="match status" value="1"/>
</dbReference>
<dbReference type="Gene3D" id="2.60.40.10">
    <property type="entry name" value="Immunoglobulins"/>
    <property type="match status" value="1"/>
</dbReference>
<feature type="domain" description="Calcineurin-like phosphoesterase C-terminal" evidence="3">
    <location>
        <begin position="360"/>
        <end position="523"/>
    </location>
</feature>
<feature type="domain" description="Calcineurin-like phosphoesterase" evidence="2">
    <location>
        <begin position="183"/>
        <end position="337"/>
    </location>
</feature>
<dbReference type="InterPro" id="IPR013783">
    <property type="entry name" value="Ig-like_fold"/>
</dbReference>
<gene>
    <name evidence="5" type="ORF">K239x_02500</name>
</gene>
<dbReference type="Pfam" id="PF00149">
    <property type="entry name" value="Metallophos"/>
    <property type="match status" value="1"/>
</dbReference>
<dbReference type="InterPro" id="IPR029052">
    <property type="entry name" value="Metallo-depent_PP-like"/>
</dbReference>
<evidence type="ECO:0000259" key="3">
    <source>
        <dbReference type="Pfam" id="PF16370"/>
    </source>
</evidence>
<evidence type="ECO:0000313" key="6">
    <source>
        <dbReference type="Proteomes" id="UP000319817"/>
    </source>
</evidence>
<organism evidence="5 6">
    <name type="scientific">Stieleria marina</name>
    <dbReference type="NCBI Taxonomy" id="1930275"/>
    <lineage>
        <taxon>Bacteria</taxon>
        <taxon>Pseudomonadati</taxon>
        <taxon>Planctomycetota</taxon>
        <taxon>Planctomycetia</taxon>
        <taxon>Pirellulales</taxon>
        <taxon>Pirellulaceae</taxon>
        <taxon>Stieleria</taxon>
    </lineage>
</organism>
<keyword evidence="1" id="KW-0732">Signal</keyword>
<protein>
    <submittedName>
        <fullName evidence="5">Calcineurin-like phosphoesterase</fullName>
    </submittedName>
</protein>
<accession>A0A517NMF7</accession>
<dbReference type="PANTHER" id="PTHR43143">
    <property type="entry name" value="METALLOPHOSPHOESTERASE, CALCINEURIN SUPERFAMILY"/>
    <property type="match status" value="1"/>
</dbReference>
<dbReference type="Gene3D" id="3.60.21.10">
    <property type="match status" value="1"/>
</dbReference>
<evidence type="ECO:0000259" key="4">
    <source>
        <dbReference type="Pfam" id="PF16371"/>
    </source>
</evidence>
<dbReference type="InterPro" id="IPR032288">
    <property type="entry name" value="Metallophos_C"/>
</dbReference>
<evidence type="ECO:0000313" key="5">
    <source>
        <dbReference type="EMBL" id="QDT08312.1"/>
    </source>
</evidence>
<dbReference type="RefSeq" id="WP_145415873.1">
    <property type="nucleotide sequence ID" value="NZ_CP036526.1"/>
</dbReference>
<dbReference type="OrthoDB" id="235808at2"/>
<feature type="domain" description="Calcineurin-like phosphoesterase N-terminal" evidence="4">
    <location>
        <begin position="54"/>
        <end position="120"/>
    </location>
</feature>
<reference evidence="5 6" key="1">
    <citation type="submission" date="2019-02" db="EMBL/GenBank/DDBJ databases">
        <title>Deep-cultivation of Planctomycetes and their phenomic and genomic characterization uncovers novel biology.</title>
        <authorList>
            <person name="Wiegand S."/>
            <person name="Jogler M."/>
            <person name="Boedeker C."/>
            <person name="Pinto D."/>
            <person name="Vollmers J."/>
            <person name="Rivas-Marin E."/>
            <person name="Kohn T."/>
            <person name="Peeters S.H."/>
            <person name="Heuer A."/>
            <person name="Rast P."/>
            <person name="Oberbeckmann S."/>
            <person name="Bunk B."/>
            <person name="Jeske O."/>
            <person name="Meyerdierks A."/>
            <person name="Storesund J.E."/>
            <person name="Kallscheuer N."/>
            <person name="Luecker S."/>
            <person name="Lage O.M."/>
            <person name="Pohl T."/>
            <person name="Merkel B.J."/>
            <person name="Hornburger P."/>
            <person name="Mueller R.-W."/>
            <person name="Bruemmer F."/>
            <person name="Labrenz M."/>
            <person name="Spormann A.M."/>
            <person name="Op den Camp H."/>
            <person name="Overmann J."/>
            <person name="Amann R."/>
            <person name="Jetten M.S.M."/>
            <person name="Mascher T."/>
            <person name="Medema M.H."/>
            <person name="Devos D.P."/>
            <person name="Kaster A.-K."/>
            <person name="Ovreas L."/>
            <person name="Rohde M."/>
            <person name="Galperin M.Y."/>
            <person name="Jogler C."/>
        </authorList>
    </citation>
    <scope>NUCLEOTIDE SEQUENCE [LARGE SCALE GENOMIC DNA]</scope>
    <source>
        <strain evidence="5 6">K23_9</strain>
    </source>
</reference>
<dbReference type="InterPro" id="IPR051918">
    <property type="entry name" value="STPP_CPPED1"/>
</dbReference>
<dbReference type="EMBL" id="CP036526">
    <property type="protein sequence ID" value="QDT08312.1"/>
    <property type="molecule type" value="Genomic_DNA"/>
</dbReference>
<dbReference type="PANTHER" id="PTHR43143:SF6">
    <property type="entry name" value="BLL3016 PROTEIN"/>
    <property type="match status" value="1"/>
</dbReference>
<keyword evidence="6" id="KW-1185">Reference proteome</keyword>